<evidence type="ECO:0000256" key="2">
    <source>
        <dbReference type="SAM" id="Phobius"/>
    </source>
</evidence>
<keyword evidence="2" id="KW-0472">Membrane</keyword>
<sequence>MRSRMDGFAKAISPEPGDPEPGPNLWLGWRNSIRYGGNYPETMPPILGASNTSYRAGTERGGSARLRLELAGPETQGIKCADLIGNTSAIASRTKSSRLSPLVVAIYLTAERRRPKAVTRAGHLGRPMRDKVQCLHGNSLAACGAWVSEDDFISSDDRMASSRRFVLSKAIFQVQQFGSRMIGELGILSMISGSALALYARRHRSKVLEACAGALLIVGLICFGASLPE</sequence>
<evidence type="ECO:0000313" key="3">
    <source>
        <dbReference type="EMBL" id="MEY9313428.1"/>
    </source>
</evidence>
<protein>
    <submittedName>
        <fullName evidence="3">Uncharacterized protein</fullName>
    </submittedName>
</protein>
<feature type="transmembrane region" description="Helical" evidence="2">
    <location>
        <begin position="207"/>
        <end position="227"/>
    </location>
</feature>
<comment type="caution">
    <text evidence="3">The sequence shown here is derived from an EMBL/GenBank/DDBJ whole genome shotgun (WGS) entry which is preliminary data.</text>
</comment>
<gene>
    <name evidence="3" type="ORF">ABIF29_000227</name>
</gene>
<accession>A0ABV4ERI9</accession>
<feature type="region of interest" description="Disordered" evidence="1">
    <location>
        <begin position="1"/>
        <end position="24"/>
    </location>
</feature>
<dbReference type="EMBL" id="JBGBZA010000001">
    <property type="protein sequence ID" value="MEY9313428.1"/>
    <property type="molecule type" value="Genomic_DNA"/>
</dbReference>
<name>A0ABV4ERI9_BRAEL</name>
<evidence type="ECO:0000313" key="4">
    <source>
        <dbReference type="Proteomes" id="UP001565471"/>
    </source>
</evidence>
<reference evidence="3 4" key="1">
    <citation type="submission" date="2024-07" db="EMBL/GenBank/DDBJ databases">
        <title>Genomic Encyclopedia of Type Strains, Phase V (KMG-V): Genome sequencing to study the core and pangenomes of soil and plant-associated prokaryotes.</title>
        <authorList>
            <person name="Whitman W."/>
        </authorList>
    </citation>
    <scope>NUCLEOTIDE SEQUENCE [LARGE SCALE GENOMIC DNA]</scope>
    <source>
        <strain evidence="3 4">USDA 415</strain>
    </source>
</reference>
<keyword evidence="2" id="KW-0812">Transmembrane</keyword>
<evidence type="ECO:0000256" key="1">
    <source>
        <dbReference type="SAM" id="MobiDB-lite"/>
    </source>
</evidence>
<proteinExistence type="predicted"/>
<organism evidence="3 4">
    <name type="scientific">Bradyrhizobium elkanii</name>
    <dbReference type="NCBI Taxonomy" id="29448"/>
    <lineage>
        <taxon>Bacteria</taxon>
        <taxon>Pseudomonadati</taxon>
        <taxon>Pseudomonadota</taxon>
        <taxon>Alphaproteobacteria</taxon>
        <taxon>Hyphomicrobiales</taxon>
        <taxon>Nitrobacteraceae</taxon>
        <taxon>Bradyrhizobium</taxon>
    </lineage>
</organism>
<feature type="transmembrane region" description="Helical" evidence="2">
    <location>
        <begin position="181"/>
        <end position="200"/>
    </location>
</feature>
<keyword evidence="4" id="KW-1185">Reference proteome</keyword>
<keyword evidence="2" id="KW-1133">Transmembrane helix</keyword>
<dbReference type="Proteomes" id="UP001565471">
    <property type="component" value="Unassembled WGS sequence"/>
</dbReference>